<dbReference type="SUPFAM" id="SSF53474">
    <property type="entry name" value="alpha/beta-Hydrolases"/>
    <property type="match status" value="1"/>
</dbReference>
<keyword evidence="2" id="KW-0645">Protease</keyword>
<dbReference type="RefSeq" id="WP_189630997.1">
    <property type="nucleotide sequence ID" value="NZ_BNAG01000004.1"/>
</dbReference>
<proteinExistence type="predicted"/>
<dbReference type="InterPro" id="IPR011659">
    <property type="entry name" value="WD40"/>
</dbReference>
<protein>
    <submittedName>
        <fullName evidence="5">Acyl-peptide hydrolase</fullName>
    </submittedName>
</protein>
<gene>
    <name evidence="5" type="ORF">GCM10011340_28840</name>
</gene>
<keyword evidence="1 5" id="KW-0378">Hydrolase</keyword>
<feature type="signal peptide" evidence="3">
    <location>
        <begin position="1"/>
        <end position="24"/>
    </location>
</feature>
<dbReference type="EMBL" id="BNAG01000004">
    <property type="protein sequence ID" value="GHE71172.1"/>
    <property type="molecule type" value="Genomic_DNA"/>
</dbReference>
<keyword evidence="2" id="KW-0720">Serine protease</keyword>
<dbReference type="InterPro" id="IPR029058">
    <property type="entry name" value="AB_hydrolase_fold"/>
</dbReference>
<dbReference type="Pfam" id="PF07676">
    <property type="entry name" value="PD40"/>
    <property type="match status" value="4"/>
</dbReference>
<dbReference type="InterPro" id="IPR001375">
    <property type="entry name" value="Peptidase_S9_cat"/>
</dbReference>
<evidence type="ECO:0000256" key="3">
    <source>
        <dbReference type="SAM" id="SignalP"/>
    </source>
</evidence>
<evidence type="ECO:0000256" key="1">
    <source>
        <dbReference type="ARBA" id="ARBA00022801"/>
    </source>
</evidence>
<keyword evidence="6" id="KW-1185">Reference proteome</keyword>
<feature type="domain" description="Peptidase S9 prolyl oligopeptidase catalytic" evidence="4">
    <location>
        <begin position="467"/>
        <end position="673"/>
    </location>
</feature>
<dbReference type="PANTHER" id="PTHR42776">
    <property type="entry name" value="SERINE PEPTIDASE S9 FAMILY MEMBER"/>
    <property type="match status" value="1"/>
</dbReference>
<accession>A0ABQ3ICM5</accession>
<dbReference type="InterPro" id="IPR011042">
    <property type="entry name" value="6-blade_b-propeller_TolB-like"/>
</dbReference>
<dbReference type="Gene3D" id="2.120.10.30">
    <property type="entry name" value="TolB, C-terminal domain"/>
    <property type="match status" value="2"/>
</dbReference>
<sequence length="684" mass="76258">MNISQLTSCLSLFFCLTLSLSAQVSHKLEMLDIFNLEYVSDPQISPDGQRIVYVRNFKDIMTDRNLSNLWIVNFDGSQNRPLTTGEQSDRSPVWSNDGSKLAYISNKSGKTELYLRWMDTGHEMVLVNSEKTPGNITWSPDDRFLAFSMFVPEPQASPIKMPAKPAGAEWNAPPKYVDKLVWRMDGVGELPSGHQQLFTVPVSGGTPRQLTSAPYNHSSPEWSKDGRLIYFNANMREDAELEAQDSDIYTIELSTGAIKKITNRYGPDSSPKISPNGRQLAYLGYNDEYKGYQLSRLYVAEANGANPKLISGNLDRDVNSIHWATDGKSLYFQYVDKGHTKIGNITLDGKVTEVAAGLGGMSLGRPYTSGAYSIARNGRYAYTWAETHEPADLGAGEAGKNKRLTWVNEDLFGHKKLGSIEEIWYKSSADGLDINGWIVTPPDFDPGKKYPLILEIHGGPFSSYGPVFSGEIQLMAAAGYVVLYTNPRGSTSYGEAFGNEINKNYPSHDYDDLMSGVDELIKRSYIDENQLFVTGGSGGGVLTSWIVGKTNRFRAAVVAKPVINWYSWSLNADMSAFATRYWFEKKPWEDPEKYLKHSPISLVGNVTTPTMLLTGEADLRTPIHESEQFYTALKLRGIETAMVRIPGAFHGIAARPSNLIAKVSAILTWFDKYRTETVDLERKR</sequence>
<dbReference type="GO" id="GO:0016787">
    <property type="term" value="F:hydrolase activity"/>
    <property type="evidence" value="ECO:0007669"/>
    <property type="project" value="UniProtKB-KW"/>
</dbReference>
<evidence type="ECO:0000313" key="6">
    <source>
        <dbReference type="Proteomes" id="UP000658258"/>
    </source>
</evidence>
<name>A0ABQ3ICM5_9BACT</name>
<dbReference type="PANTHER" id="PTHR42776:SF27">
    <property type="entry name" value="DIPEPTIDYL PEPTIDASE FAMILY MEMBER 6"/>
    <property type="match status" value="1"/>
</dbReference>
<dbReference type="SUPFAM" id="SSF82171">
    <property type="entry name" value="DPP6 N-terminal domain-like"/>
    <property type="match status" value="1"/>
</dbReference>
<feature type="chain" id="PRO_5045983725" evidence="3">
    <location>
        <begin position="25"/>
        <end position="684"/>
    </location>
</feature>
<evidence type="ECO:0000259" key="4">
    <source>
        <dbReference type="Pfam" id="PF00326"/>
    </source>
</evidence>
<dbReference type="Gene3D" id="3.40.50.1820">
    <property type="entry name" value="alpha/beta hydrolase"/>
    <property type="match status" value="1"/>
</dbReference>
<keyword evidence="3" id="KW-0732">Signal</keyword>
<dbReference type="Proteomes" id="UP000658258">
    <property type="component" value="Unassembled WGS sequence"/>
</dbReference>
<organism evidence="5 6">
    <name type="scientific">Roseivirga thermotolerans</name>
    <dbReference type="NCBI Taxonomy" id="1758176"/>
    <lineage>
        <taxon>Bacteria</taxon>
        <taxon>Pseudomonadati</taxon>
        <taxon>Bacteroidota</taxon>
        <taxon>Cytophagia</taxon>
        <taxon>Cytophagales</taxon>
        <taxon>Roseivirgaceae</taxon>
        <taxon>Roseivirga</taxon>
    </lineage>
</organism>
<comment type="caution">
    <text evidence="5">The sequence shown here is derived from an EMBL/GenBank/DDBJ whole genome shotgun (WGS) entry which is preliminary data.</text>
</comment>
<dbReference type="Pfam" id="PF00326">
    <property type="entry name" value="Peptidase_S9"/>
    <property type="match status" value="1"/>
</dbReference>
<reference evidence="6" key="1">
    <citation type="journal article" date="2019" name="Int. J. Syst. Evol. Microbiol.">
        <title>The Global Catalogue of Microorganisms (GCM) 10K type strain sequencing project: providing services to taxonomists for standard genome sequencing and annotation.</title>
        <authorList>
            <consortium name="The Broad Institute Genomics Platform"/>
            <consortium name="The Broad Institute Genome Sequencing Center for Infectious Disease"/>
            <person name="Wu L."/>
            <person name="Ma J."/>
        </authorList>
    </citation>
    <scope>NUCLEOTIDE SEQUENCE [LARGE SCALE GENOMIC DNA]</scope>
    <source>
        <strain evidence="6">CGMCC 1.15111</strain>
    </source>
</reference>
<evidence type="ECO:0000313" key="5">
    <source>
        <dbReference type="EMBL" id="GHE71172.1"/>
    </source>
</evidence>
<evidence type="ECO:0000256" key="2">
    <source>
        <dbReference type="ARBA" id="ARBA00022825"/>
    </source>
</evidence>